<dbReference type="AlphaFoldDB" id="A0AAN9T0N6"/>
<sequence>MSVCEKSMQVVSNILTLSTLSFSHKTVRTSSTGKTMKNNLCEASEKGPLQLKGRRSQKPQMDTKSYLMPIESNDHESNVIRIERLEDDINKLAEVFIKKTRKKLLRDSGKPSLA</sequence>
<protein>
    <submittedName>
        <fullName evidence="1">Uncharacterized protein</fullName>
    </submittedName>
</protein>
<dbReference type="EMBL" id="JAYMYS010000001">
    <property type="protein sequence ID" value="KAK7411503.1"/>
    <property type="molecule type" value="Genomic_DNA"/>
</dbReference>
<name>A0AAN9T0N6_PSOTE</name>
<proteinExistence type="predicted"/>
<accession>A0AAN9T0N6</accession>
<evidence type="ECO:0000313" key="2">
    <source>
        <dbReference type="Proteomes" id="UP001386955"/>
    </source>
</evidence>
<organism evidence="1 2">
    <name type="scientific">Psophocarpus tetragonolobus</name>
    <name type="common">Winged bean</name>
    <name type="synonym">Dolichos tetragonolobus</name>
    <dbReference type="NCBI Taxonomy" id="3891"/>
    <lineage>
        <taxon>Eukaryota</taxon>
        <taxon>Viridiplantae</taxon>
        <taxon>Streptophyta</taxon>
        <taxon>Embryophyta</taxon>
        <taxon>Tracheophyta</taxon>
        <taxon>Spermatophyta</taxon>
        <taxon>Magnoliopsida</taxon>
        <taxon>eudicotyledons</taxon>
        <taxon>Gunneridae</taxon>
        <taxon>Pentapetalae</taxon>
        <taxon>rosids</taxon>
        <taxon>fabids</taxon>
        <taxon>Fabales</taxon>
        <taxon>Fabaceae</taxon>
        <taxon>Papilionoideae</taxon>
        <taxon>50 kb inversion clade</taxon>
        <taxon>NPAAA clade</taxon>
        <taxon>indigoferoid/millettioid clade</taxon>
        <taxon>Phaseoleae</taxon>
        <taxon>Psophocarpus</taxon>
    </lineage>
</organism>
<evidence type="ECO:0000313" key="1">
    <source>
        <dbReference type="EMBL" id="KAK7411503.1"/>
    </source>
</evidence>
<dbReference type="Proteomes" id="UP001386955">
    <property type="component" value="Unassembled WGS sequence"/>
</dbReference>
<comment type="caution">
    <text evidence="1">The sequence shown here is derived from an EMBL/GenBank/DDBJ whole genome shotgun (WGS) entry which is preliminary data.</text>
</comment>
<reference evidence="1 2" key="1">
    <citation type="submission" date="2024-01" db="EMBL/GenBank/DDBJ databases">
        <title>The genomes of 5 underutilized Papilionoideae crops provide insights into root nodulation and disease resistanc.</title>
        <authorList>
            <person name="Jiang F."/>
        </authorList>
    </citation>
    <scope>NUCLEOTIDE SEQUENCE [LARGE SCALE GENOMIC DNA]</scope>
    <source>
        <strain evidence="1">DUOXIRENSHENG_FW03</strain>
        <tissue evidence="1">Leaves</tissue>
    </source>
</reference>
<gene>
    <name evidence="1" type="ORF">VNO78_02937</name>
</gene>
<keyword evidence="2" id="KW-1185">Reference proteome</keyword>